<evidence type="ECO:0000256" key="11">
    <source>
        <dbReference type="SAM" id="Phobius"/>
    </source>
</evidence>
<evidence type="ECO:0000256" key="10">
    <source>
        <dbReference type="ARBA" id="ARBA00023136"/>
    </source>
</evidence>
<dbReference type="SUPFAM" id="SSF158472">
    <property type="entry name" value="HAMP domain-like"/>
    <property type="match status" value="1"/>
</dbReference>
<dbReference type="RefSeq" id="WP_345041310.1">
    <property type="nucleotide sequence ID" value="NZ_BAAAYL010000001.1"/>
</dbReference>
<feature type="transmembrane region" description="Helical" evidence="11">
    <location>
        <begin position="6"/>
        <end position="24"/>
    </location>
</feature>
<evidence type="ECO:0000256" key="8">
    <source>
        <dbReference type="ARBA" id="ARBA00022989"/>
    </source>
</evidence>
<dbReference type="EC" id="2.7.13.3" evidence="3"/>
<feature type="domain" description="HAMP" evidence="13">
    <location>
        <begin position="174"/>
        <end position="227"/>
    </location>
</feature>
<sequence>MTLWATSIVAAAMIVASLGLLFGLKHSMWSNLDGTAGQRVADVASLVQYHPLQVRIPSNGGDADVVEVMDSAGRVLASSDDDIRPGMPSGFPHPLPAEVTEGHAATLPSLHIGDGGDFRVVGRQVRVEGRPATIVAAVSLRQAESALSSLATGLAIGAPALTALVAWTVSRTAGRTLRPVETLRRQVIDIGATDLHRRLDLPASQDEVHALAVTLNDMLARLDEASAAQRRFVADAAHELRSPLTAIRAQLEVMAAYPDPRRDPLAAASLLEDALRLNDLVEDLLALARSEDPASQRPDTVVDLDEVVLAEVRRQRRLTSTRIDARRVSAGRVRGDPEALRRVVRNLLDNARRHAVDQVQVALGVRLGLVELTVSDDGSGIPAAYRAHVFERFTRLDEARSREAGGSGLGLAIVDKVVTAHGGAVCAEEDPPPAEGGLGGARLVVRLPPAHARGGS</sequence>
<keyword evidence="14" id="KW-0547">Nucleotide-binding</keyword>
<comment type="subcellular location">
    <subcellularLocation>
        <location evidence="2">Cell membrane</location>
    </subcellularLocation>
</comment>
<dbReference type="PANTHER" id="PTHR45436:SF5">
    <property type="entry name" value="SENSOR HISTIDINE KINASE TRCS"/>
    <property type="match status" value="1"/>
</dbReference>
<dbReference type="InterPro" id="IPR036097">
    <property type="entry name" value="HisK_dim/P_sf"/>
</dbReference>
<dbReference type="InterPro" id="IPR050428">
    <property type="entry name" value="TCS_sensor_his_kinase"/>
</dbReference>
<dbReference type="Pfam" id="PF02518">
    <property type="entry name" value="HATPase_c"/>
    <property type="match status" value="1"/>
</dbReference>
<dbReference type="Gene3D" id="1.10.287.130">
    <property type="match status" value="1"/>
</dbReference>
<keyword evidence="9" id="KW-0902">Two-component regulatory system</keyword>
<organism evidence="14 15">
    <name type="scientific">Streptomyces sannanensis</name>
    <dbReference type="NCBI Taxonomy" id="285536"/>
    <lineage>
        <taxon>Bacteria</taxon>
        <taxon>Bacillati</taxon>
        <taxon>Actinomycetota</taxon>
        <taxon>Actinomycetes</taxon>
        <taxon>Kitasatosporales</taxon>
        <taxon>Streptomycetaceae</taxon>
        <taxon>Streptomyces</taxon>
    </lineage>
</organism>
<dbReference type="InterPro" id="IPR003594">
    <property type="entry name" value="HATPase_dom"/>
</dbReference>
<proteinExistence type="predicted"/>
<gene>
    <name evidence="14" type="ORF">GCM10020367_48840</name>
</gene>
<dbReference type="Proteomes" id="UP001499990">
    <property type="component" value="Unassembled WGS sequence"/>
</dbReference>
<evidence type="ECO:0000256" key="5">
    <source>
        <dbReference type="ARBA" id="ARBA00022679"/>
    </source>
</evidence>
<dbReference type="Pfam" id="PF00672">
    <property type="entry name" value="HAMP"/>
    <property type="match status" value="1"/>
</dbReference>
<evidence type="ECO:0000259" key="12">
    <source>
        <dbReference type="PROSITE" id="PS50109"/>
    </source>
</evidence>
<keyword evidence="6 11" id="KW-0812">Transmembrane</keyword>
<dbReference type="SUPFAM" id="SSF55874">
    <property type="entry name" value="ATPase domain of HSP90 chaperone/DNA topoisomerase II/histidine kinase"/>
    <property type="match status" value="1"/>
</dbReference>
<keyword evidence="4" id="KW-0597">Phosphoprotein</keyword>
<keyword evidence="15" id="KW-1185">Reference proteome</keyword>
<evidence type="ECO:0000259" key="13">
    <source>
        <dbReference type="PROSITE" id="PS50885"/>
    </source>
</evidence>
<evidence type="ECO:0000256" key="9">
    <source>
        <dbReference type="ARBA" id="ARBA00023012"/>
    </source>
</evidence>
<dbReference type="PRINTS" id="PR00344">
    <property type="entry name" value="BCTRLSENSOR"/>
</dbReference>
<evidence type="ECO:0000256" key="7">
    <source>
        <dbReference type="ARBA" id="ARBA00022777"/>
    </source>
</evidence>
<feature type="domain" description="Histidine kinase" evidence="12">
    <location>
        <begin position="235"/>
        <end position="451"/>
    </location>
</feature>
<comment type="catalytic activity">
    <reaction evidence="1">
        <text>ATP + protein L-histidine = ADP + protein N-phospho-L-histidine.</text>
        <dbReference type="EC" id="2.7.13.3"/>
    </reaction>
</comment>
<evidence type="ECO:0000313" key="14">
    <source>
        <dbReference type="EMBL" id="GAA3376582.1"/>
    </source>
</evidence>
<dbReference type="PROSITE" id="PS50885">
    <property type="entry name" value="HAMP"/>
    <property type="match status" value="1"/>
</dbReference>
<evidence type="ECO:0000313" key="15">
    <source>
        <dbReference type="Proteomes" id="UP001499990"/>
    </source>
</evidence>
<evidence type="ECO:0000256" key="3">
    <source>
        <dbReference type="ARBA" id="ARBA00012438"/>
    </source>
</evidence>
<dbReference type="CDD" id="cd00082">
    <property type="entry name" value="HisKA"/>
    <property type="match status" value="1"/>
</dbReference>
<evidence type="ECO:0000256" key="1">
    <source>
        <dbReference type="ARBA" id="ARBA00000085"/>
    </source>
</evidence>
<keyword evidence="8 11" id="KW-1133">Transmembrane helix</keyword>
<dbReference type="Gene3D" id="3.30.565.10">
    <property type="entry name" value="Histidine kinase-like ATPase, C-terminal domain"/>
    <property type="match status" value="1"/>
</dbReference>
<keyword evidence="10 11" id="KW-0472">Membrane</keyword>
<comment type="caution">
    <text evidence="14">The sequence shown here is derived from an EMBL/GenBank/DDBJ whole genome shotgun (WGS) entry which is preliminary data.</text>
</comment>
<dbReference type="InterPro" id="IPR004358">
    <property type="entry name" value="Sig_transdc_His_kin-like_C"/>
</dbReference>
<keyword evidence="14" id="KW-0067">ATP-binding</keyword>
<evidence type="ECO:0000256" key="4">
    <source>
        <dbReference type="ARBA" id="ARBA00022553"/>
    </source>
</evidence>
<dbReference type="Pfam" id="PF00512">
    <property type="entry name" value="HisKA"/>
    <property type="match status" value="1"/>
</dbReference>
<dbReference type="CDD" id="cd06225">
    <property type="entry name" value="HAMP"/>
    <property type="match status" value="1"/>
</dbReference>
<dbReference type="PANTHER" id="PTHR45436">
    <property type="entry name" value="SENSOR HISTIDINE KINASE YKOH"/>
    <property type="match status" value="1"/>
</dbReference>
<dbReference type="SMART" id="SM00387">
    <property type="entry name" value="HATPase_c"/>
    <property type="match status" value="1"/>
</dbReference>
<dbReference type="InterPro" id="IPR003660">
    <property type="entry name" value="HAMP_dom"/>
</dbReference>
<dbReference type="SUPFAM" id="SSF47384">
    <property type="entry name" value="Homodimeric domain of signal transducing histidine kinase"/>
    <property type="match status" value="1"/>
</dbReference>
<protein>
    <recommendedName>
        <fullName evidence="3">histidine kinase</fullName>
        <ecNumber evidence="3">2.7.13.3</ecNumber>
    </recommendedName>
</protein>
<name>A0ABP6SGU4_9ACTN</name>
<evidence type="ECO:0000256" key="6">
    <source>
        <dbReference type="ARBA" id="ARBA00022692"/>
    </source>
</evidence>
<dbReference type="SMART" id="SM00304">
    <property type="entry name" value="HAMP"/>
    <property type="match status" value="1"/>
</dbReference>
<accession>A0ABP6SGU4</accession>
<dbReference type="InterPro" id="IPR003661">
    <property type="entry name" value="HisK_dim/P_dom"/>
</dbReference>
<evidence type="ECO:0000256" key="2">
    <source>
        <dbReference type="ARBA" id="ARBA00004236"/>
    </source>
</evidence>
<keyword evidence="5" id="KW-0808">Transferase</keyword>
<dbReference type="PROSITE" id="PS50109">
    <property type="entry name" value="HIS_KIN"/>
    <property type="match status" value="1"/>
</dbReference>
<keyword evidence="7" id="KW-0418">Kinase</keyword>
<reference evidence="15" key="1">
    <citation type="journal article" date="2019" name="Int. J. Syst. Evol. Microbiol.">
        <title>The Global Catalogue of Microorganisms (GCM) 10K type strain sequencing project: providing services to taxonomists for standard genome sequencing and annotation.</title>
        <authorList>
            <consortium name="The Broad Institute Genomics Platform"/>
            <consortium name="The Broad Institute Genome Sequencing Center for Infectious Disease"/>
            <person name="Wu L."/>
            <person name="Ma J."/>
        </authorList>
    </citation>
    <scope>NUCLEOTIDE SEQUENCE [LARGE SCALE GENOMIC DNA]</scope>
    <source>
        <strain evidence="15">JCM 9651</strain>
    </source>
</reference>
<dbReference type="EMBL" id="BAAAYL010000001">
    <property type="protein sequence ID" value="GAA3376582.1"/>
    <property type="molecule type" value="Genomic_DNA"/>
</dbReference>
<dbReference type="InterPro" id="IPR036890">
    <property type="entry name" value="HATPase_C_sf"/>
</dbReference>
<dbReference type="InterPro" id="IPR005467">
    <property type="entry name" value="His_kinase_dom"/>
</dbReference>
<feature type="transmembrane region" description="Helical" evidence="11">
    <location>
        <begin position="150"/>
        <end position="169"/>
    </location>
</feature>
<dbReference type="GO" id="GO:0005524">
    <property type="term" value="F:ATP binding"/>
    <property type="evidence" value="ECO:0007669"/>
    <property type="project" value="UniProtKB-KW"/>
</dbReference>
<dbReference type="SMART" id="SM00388">
    <property type="entry name" value="HisKA"/>
    <property type="match status" value="1"/>
</dbReference>